<sequence>MDLSRLPDEERADFPRTGVRARRWYRFERDLQDWLATPEGQFAAWDAARDVSASRAPSPAG</sequence>
<evidence type="ECO:0008006" key="3">
    <source>
        <dbReference type="Google" id="ProtNLM"/>
    </source>
</evidence>
<evidence type="ECO:0000313" key="2">
    <source>
        <dbReference type="Proteomes" id="UP001058860"/>
    </source>
</evidence>
<name>A0ABY5PI07_9ACTN</name>
<dbReference type="RefSeq" id="WP_353864724.1">
    <property type="nucleotide sequence ID" value="NZ_CP088295.1"/>
</dbReference>
<proteinExistence type="predicted"/>
<dbReference type="EMBL" id="CP088295">
    <property type="protein sequence ID" value="UUY04232.1"/>
    <property type="molecule type" value="Genomic_DNA"/>
</dbReference>
<organism evidence="1 2">
    <name type="scientific">Svornostia abyssi</name>
    <dbReference type="NCBI Taxonomy" id="2898438"/>
    <lineage>
        <taxon>Bacteria</taxon>
        <taxon>Bacillati</taxon>
        <taxon>Actinomycetota</taxon>
        <taxon>Thermoleophilia</taxon>
        <taxon>Solirubrobacterales</taxon>
        <taxon>Baekduiaceae</taxon>
        <taxon>Svornostia</taxon>
    </lineage>
</organism>
<reference evidence="2" key="1">
    <citation type="submission" date="2021-11" db="EMBL/GenBank/DDBJ databases">
        <title>Cultivation dependent microbiological survey of springs from the worlds oldest radium mine currently devoted to the extraction of radon-saturated water.</title>
        <authorList>
            <person name="Kapinusova G."/>
            <person name="Smrhova T."/>
            <person name="Strejcek M."/>
            <person name="Suman J."/>
            <person name="Jani K."/>
            <person name="Pajer P."/>
            <person name="Uhlik O."/>
        </authorList>
    </citation>
    <scope>NUCLEOTIDE SEQUENCE [LARGE SCALE GENOMIC DNA]</scope>
    <source>
        <strain evidence="2">J379</strain>
    </source>
</reference>
<gene>
    <name evidence="1" type="ORF">LRS13_01490</name>
</gene>
<keyword evidence="2" id="KW-1185">Reference proteome</keyword>
<evidence type="ECO:0000313" key="1">
    <source>
        <dbReference type="EMBL" id="UUY04232.1"/>
    </source>
</evidence>
<protein>
    <recommendedName>
        <fullName evidence="3">AlpA family phage regulatory protein</fullName>
    </recommendedName>
</protein>
<accession>A0ABY5PI07</accession>
<dbReference type="Proteomes" id="UP001058860">
    <property type="component" value="Chromosome"/>
</dbReference>